<proteinExistence type="predicted"/>
<feature type="region of interest" description="Disordered" evidence="1">
    <location>
        <begin position="133"/>
        <end position="192"/>
    </location>
</feature>
<gene>
    <name evidence="2" type="ORF">B0H17DRAFT_1140158</name>
</gene>
<dbReference type="AlphaFoldDB" id="A0AAD7GBP5"/>
<feature type="compositionally biased region" description="Gly residues" evidence="1">
    <location>
        <begin position="92"/>
        <end position="105"/>
    </location>
</feature>
<reference evidence="2" key="1">
    <citation type="submission" date="2023-03" db="EMBL/GenBank/DDBJ databases">
        <title>Massive genome expansion in bonnet fungi (Mycena s.s.) driven by repeated elements and novel gene families across ecological guilds.</title>
        <authorList>
            <consortium name="Lawrence Berkeley National Laboratory"/>
            <person name="Harder C.B."/>
            <person name="Miyauchi S."/>
            <person name="Viragh M."/>
            <person name="Kuo A."/>
            <person name="Thoen E."/>
            <person name="Andreopoulos B."/>
            <person name="Lu D."/>
            <person name="Skrede I."/>
            <person name="Drula E."/>
            <person name="Henrissat B."/>
            <person name="Morin E."/>
            <person name="Kohler A."/>
            <person name="Barry K."/>
            <person name="LaButti K."/>
            <person name="Morin E."/>
            <person name="Salamov A."/>
            <person name="Lipzen A."/>
            <person name="Mereny Z."/>
            <person name="Hegedus B."/>
            <person name="Baldrian P."/>
            <person name="Stursova M."/>
            <person name="Weitz H."/>
            <person name="Taylor A."/>
            <person name="Grigoriev I.V."/>
            <person name="Nagy L.G."/>
            <person name="Martin F."/>
            <person name="Kauserud H."/>
        </authorList>
    </citation>
    <scope>NUCLEOTIDE SEQUENCE</scope>
    <source>
        <strain evidence="2">CBHHK067</strain>
    </source>
</reference>
<accession>A0AAD7GBP5</accession>
<organism evidence="2 3">
    <name type="scientific">Mycena rosella</name>
    <name type="common">Pink bonnet</name>
    <name type="synonym">Agaricus rosellus</name>
    <dbReference type="NCBI Taxonomy" id="1033263"/>
    <lineage>
        <taxon>Eukaryota</taxon>
        <taxon>Fungi</taxon>
        <taxon>Dikarya</taxon>
        <taxon>Basidiomycota</taxon>
        <taxon>Agaricomycotina</taxon>
        <taxon>Agaricomycetes</taxon>
        <taxon>Agaricomycetidae</taxon>
        <taxon>Agaricales</taxon>
        <taxon>Marasmiineae</taxon>
        <taxon>Mycenaceae</taxon>
        <taxon>Mycena</taxon>
    </lineage>
</organism>
<feature type="region of interest" description="Disordered" evidence="1">
    <location>
        <begin position="83"/>
        <end position="105"/>
    </location>
</feature>
<evidence type="ECO:0000256" key="1">
    <source>
        <dbReference type="SAM" id="MobiDB-lite"/>
    </source>
</evidence>
<dbReference type="EMBL" id="JARKIE010000147">
    <property type="protein sequence ID" value="KAJ7675531.1"/>
    <property type="molecule type" value="Genomic_DNA"/>
</dbReference>
<evidence type="ECO:0000313" key="2">
    <source>
        <dbReference type="EMBL" id="KAJ7675531.1"/>
    </source>
</evidence>
<keyword evidence="3" id="KW-1185">Reference proteome</keyword>
<feature type="compositionally biased region" description="Basic and acidic residues" evidence="1">
    <location>
        <begin position="150"/>
        <end position="159"/>
    </location>
</feature>
<protein>
    <submittedName>
        <fullName evidence="2">Uncharacterized protein</fullName>
    </submittedName>
</protein>
<evidence type="ECO:0000313" key="3">
    <source>
        <dbReference type="Proteomes" id="UP001221757"/>
    </source>
</evidence>
<name>A0AAD7GBP5_MYCRO</name>
<dbReference type="Proteomes" id="UP001221757">
    <property type="component" value="Unassembled WGS sequence"/>
</dbReference>
<sequence length="235" mass="24434">MINSAPERANNMQGLVRVQASNKEKLDNGSGKYLMGHCVTFTRGADSSIVVAAEGGGARGGGWAARSGSGWKRTEGCGIQKRSNMLNAPRGGRTGRAGWGVGGGDGQAKRRCARVAAAAARRGGGLGKCAARLSKPPSGQGSGNGARNEAGCKPDEARESIANIRKQETNLGTQRHLGSVTHERAHEPGTRHGGLRATGLMIIFLIDMVPVLRGCACSVGRGKSKRESSGDSRRF</sequence>
<comment type="caution">
    <text evidence="2">The sequence shown here is derived from an EMBL/GenBank/DDBJ whole genome shotgun (WGS) entry which is preliminary data.</text>
</comment>
<feature type="compositionally biased region" description="Basic and acidic residues" evidence="1">
    <location>
        <begin position="181"/>
        <end position="190"/>
    </location>
</feature>